<dbReference type="OrthoDB" id="913992at2759"/>
<dbReference type="AlphaFoldDB" id="A0A1S4BNY2"/>
<reference evidence="3" key="2">
    <citation type="submission" date="2025-08" db="UniProtKB">
        <authorList>
            <consortium name="RefSeq"/>
        </authorList>
    </citation>
    <scope>IDENTIFICATION</scope>
    <source>
        <tissue evidence="3">Leaf</tissue>
    </source>
</reference>
<sequence>MRNIHDNSDSELELEPALPSSHPFFLHPSDNPGIMLVAKQFNGSCFGAWRRGIIIALSAKKKIGFINGAYVKPSLTSSLYEPWEQCNNMVISWILNSPDPDIAQSVIYSKSAKSLWDELNQRYGQSNGARMYEVQKDLSSISQGSSDVSGYFTRIKRLWDEMESLDADSYCVCECTCGDKHKMIKREQNQKLMQFLMGLNEAYSNARGNILMMESLPDISKAYSLIIQDEKQRGIHNVTSYNQKAPQSVNPNQRYNFNNRTTQNFNNLTTQNFNNQKGYVDPKKLFCKYCKKNGHVIEKCYKLHGFPQNFKFGNKNVRIAANMLSSADPKSDGGPDTTLSPNTITPEQYKQIMNILQNVQVDDPQNQNQSVSSAANFTAYCDSDWAACPSSKKSVSGYLVLLGGSLLGSRKNSTLLLYLRLRLNTDP</sequence>
<dbReference type="PaxDb" id="4097-A0A1S4BNY2"/>
<accession>A0A1S4BNY2</accession>
<organism evidence="2 3">
    <name type="scientific">Nicotiana tabacum</name>
    <name type="common">Common tobacco</name>
    <dbReference type="NCBI Taxonomy" id="4097"/>
    <lineage>
        <taxon>Eukaryota</taxon>
        <taxon>Viridiplantae</taxon>
        <taxon>Streptophyta</taxon>
        <taxon>Embryophyta</taxon>
        <taxon>Tracheophyta</taxon>
        <taxon>Spermatophyta</taxon>
        <taxon>Magnoliopsida</taxon>
        <taxon>eudicotyledons</taxon>
        <taxon>Gunneridae</taxon>
        <taxon>Pentapetalae</taxon>
        <taxon>asterids</taxon>
        <taxon>lamiids</taxon>
        <taxon>Solanales</taxon>
        <taxon>Solanaceae</taxon>
        <taxon>Nicotianoideae</taxon>
        <taxon>Nicotianeae</taxon>
        <taxon>Nicotiana</taxon>
    </lineage>
</organism>
<feature type="domain" description="Retrotransposon Copia-like N-terminal" evidence="1">
    <location>
        <begin position="27"/>
        <end position="74"/>
    </location>
</feature>
<dbReference type="InterPro" id="IPR029472">
    <property type="entry name" value="Copia-like_N"/>
</dbReference>
<evidence type="ECO:0000259" key="1">
    <source>
        <dbReference type="Pfam" id="PF14244"/>
    </source>
</evidence>
<proteinExistence type="predicted"/>
<dbReference type="Proteomes" id="UP000790787">
    <property type="component" value="Chromosome 10"/>
</dbReference>
<dbReference type="Pfam" id="PF14244">
    <property type="entry name" value="Retrotran_gag_3"/>
    <property type="match status" value="1"/>
</dbReference>
<evidence type="ECO:0000313" key="3">
    <source>
        <dbReference type="RefSeq" id="XP_016490574.1"/>
    </source>
</evidence>
<gene>
    <name evidence="3" type="primary">LOC107810325</name>
</gene>
<dbReference type="GeneID" id="107810325"/>
<dbReference type="PANTHER" id="PTHR37610">
    <property type="entry name" value="CCHC-TYPE DOMAIN-CONTAINING PROTEIN"/>
    <property type="match status" value="1"/>
</dbReference>
<name>A0A1S4BNY2_TOBAC</name>
<dbReference type="PANTHER" id="PTHR37610:SF6">
    <property type="entry name" value="GAG-POLYPEPTIDE OF LTR COPIA-TYPE-RELATED"/>
    <property type="match status" value="1"/>
</dbReference>
<dbReference type="RefSeq" id="XP_016490574.1">
    <property type="nucleotide sequence ID" value="XM_016635088.2"/>
</dbReference>
<dbReference type="RefSeq" id="XP_016490574.1">
    <property type="nucleotide sequence ID" value="XM_016635088.1"/>
</dbReference>
<protein>
    <submittedName>
        <fullName evidence="3">Uncharacterized protein LOC107810325 isoform X1</fullName>
    </submittedName>
    <submittedName>
        <fullName evidence="3">Uncharacterized protein isoform X1</fullName>
    </submittedName>
</protein>
<dbReference type="KEGG" id="nta:107810325"/>
<dbReference type="STRING" id="4097.A0A1S4BNY2"/>
<keyword evidence="2" id="KW-1185">Reference proteome</keyword>
<reference evidence="2" key="1">
    <citation type="journal article" date="2014" name="Nat. Commun.">
        <title>The tobacco genome sequence and its comparison with those of tomato and potato.</title>
        <authorList>
            <person name="Sierro N."/>
            <person name="Battey J.N."/>
            <person name="Ouadi S."/>
            <person name="Bakaher N."/>
            <person name="Bovet L."/>
            <person name="Willig A."/>
            <person name="Goepfert S."/>
            <person name="Peitsch M.C."/>
            <person name="Ivanov N.V."/>
        </authorList>
    </citation>
    <scope>NUCLEOTIDE SEQUENCE [LARGE SCALE GENOMIC DNA]</scope>
</reference>
<evidence type="ECO:0000313" key="2">
    <source>
        <dbReference type="Proteomes" id="UP000790787"/>
    </source>
</evidence>